<dbReference type="GO" id="GO:0016616">
    <property type="term" value="F:oxidoreductase activity, acting on the CH-OH group of donors, NAD or NADP as acceptor"/>
    <property type="evidence" value="ECO:0007669"/>
    <property type="project" value="InterPro"/>
</dbReference>
<evidence type="ECO:0000259" key="5">
    <source>
        <dbReference type="SMART" id="SM01274"/>
    </source>
</evidence>
<dbReference type="SUPFAM" id="SSF51735">
    <property type="entry name" value="NAD(P)-binding Rossmann-fold domains"/>
    <property type="match status" value="1"/>
</dbReference>
<dbReference type="PANTHER" id="PTHR23406:SF34">
    <property type="entry name" value="NAD-DEPENDENT MALIC ENZYME, MITOCHONDRIAL"/>
    <property type="match status" value="1"/>
</dbReference>
<dbReference type="Proteomes" id="UP000177383">
    <property type="component" value="Unassembled WGS sequence"/>
</dbReference>
<dbReference type="InterPro" id="IPR001891">
    <property type="entry name" value="Malic_OxRdtase"/>
</dbReference>
<dbReference type="InterPro" id="IPR037062">
    <property type="entry name" value="Malic_N_dom_sf"/>
</dbReference>
<evidence type="ECO:0000313" key="7">
    <source>
        <dbReference type="Proteomes" id="UP000177383"/>
    </source>
</evidence>
<evidence type="ECO:0000256" key="3">
    <source>
        <dbReference type="RuleBase" id="RU003427"/>
    </source>
</evidence>
<comment type="similarity">
    <text evidence="1 3">Belongs to the malic enzymes family.</text>
</comment>
<dbReference type="GO" id="GO:0004470">
    <property type="term" value="F:malic enzyme activity"/>
    <property type="evidence" value="ECO:0007669"/>
    <property type="project" value="InterPro"/>
</dbReference>
<evidence type="ECO:0000256" key="1">
    <source>
        <dbReference type="ARBA" id="ARBA00008785"/>
    </source>
</evidence>
<name>A0A1F5ZNY3_9BACT</name>
<dbReference type="SMART" id="SM00919">
    <property type="entry name" value="Malic_M"/>
    <property type="match status" value="1"/>
</dbReference>
<feature type="domain" description="Malic enzyme N-terminal" evidence="5">
    <location>
        <begin position="40"/>
        <end position="232"/>
    </location>
</feature>
<dbReference type="InterPro" id="IPR036291">
    <property type="entry name" value="NAD(P)-bd_dom_sf"/>
</dbReference>
<dbReference type="GO" id="GO:0051287">
    <property type="term" value="F:NAD binding"/>
    <property type="evidence" value="ECO:0007669"/>
    <property type="project" value="InterPro"/>
</dbReference>
<evidence type="ECO:0000313" key="6">
    <source>
        <dbReference type="EMBL" id="OGG14131.1"/>
    </source>
</evidence>
<gene>
    <name evidence="6" type="ORF">A2773_05270</name>
</gene>
<dbReference type="Gene3D" id="3.40.50.720">
    <property type="entry name" value="NAD(P)-binding Rossmann-like Domain"/>
    <property type="match status" value="1"/>
</dbReference>
<dbReference type="Gene3D" id="3.40.50.10380">
    <property type="entry name" value="Malic enzyme, N-terminal domain"/>
    <property type="match status" value="1"/>
</dbReference>
<feature type="domain" description="Malic enzyme NAD-binding" evidence="4">
    <location>
        <begin position="244"/>
        <end position="527"/>
    </location>
</feature>
<dbReference type="AlphaFoldDB" id="A0A1F5ZNY3"/>
<dbReference type="GO" id="GO:0006108">
    <property type="term" value="P:malate metabolic process"/>
    <property type="evidence" value="ECO:0007669"/>
    <property type="project" value="TreeGrafter"/>
</dbReference>
<dbReference type="Pfam" id="PF03949">
    <property type="entry name" value="Malic_M"/>
    <property type="match status" value="1"/>
</dbReference>
<dbReference type="InterPro" id="IPR012301">
    <property type="entry name" value="Malic_N_dom"/>
</dbReference>
<dbReference type="EMBL" id="MFJE01000024">
    <property type="protein sequence ID" value="OGG14131.1"/>
    <property type="molecule type" value="Genomic_DNA"/>
</dbReference>
<evidence type="ECO:0000259" key="4">
    <source>
        <dbReference type="SMART" id="SM00919"/>
    </source>
</evidence>
<protein>
    <submittedName>
        <fullName evidence="6">Uncharacterized protein</fullName>
    </submittedName>
</protein>
<comment type="caution">
    <text evidence="6">The sequence shown here is derived from an EMBL/GenBank/DDBJ whole genome shotgun (WGS) entry which is preliminary data.</text>
</comment>
<dbReference type="InterPro" id="IPR046346">
    <property type="entry name" value="Aminoacid_DH-like_N_sf"/>
</dbReference>
<dbReference type="STRING" id="1798375.A2773_05270"/>
<organism evidence="6 7">
    <name type="scientific">Candidatus Gottesmanbacteria bacterium RIFCSPHIGHO2_01_FULL_39_10</name>
    <dbReference type="NCBI Taxonomy" id="1798375"/>
    <lineage>
        <taxon>Bacteria</taxon>
        <taxon>Candidatus Gottesmaniibacteriota</taxon>
    </lineage>
</organism>
<accession>A0A1F5ZNY3</accession>
<keyword evidence="3" id="KW-0479">Metal-binding</keyword>
<dbReference type="SMART" id="SM01274">
    <property type="entry name" value="malic"/>
    <property type="match status" value="1"/>
</dbReference>
<reference evidence="6 7" key="1">
    <citation type="journal article" date="2016" name="Nat. Commun.">
        <title>Thousands of microbial genomes shed light on interconnected biogeochemical processes in an aquifer system.</title>
        <authorList>
            <person name="Anantharaman K."/>
            <person name="Brown C.T."/>
            <person name="Hug L.A."/>
            <person name="Sharon I."/>
            <person name="Castelle C.J."/>
            <person name="Probst A.J."/>
            <person name="Thomas B.C."/>
            <person name="Singh A."/>
            <person name="Wilkins M.J."/>
            <person name="Karaoz U."/>
            <person name="Brodie E.L."/>
            <person name="Williams K.H."/>
            <person name="Hubbard S.S."/>
            <person name="Banfield J.F."/>
        </authorList>
    </citation>
    <scope>NUCLEOTIDE SEQUENCE [LARGE SCALE GENOMIC DNA]</scope>
</reference>
<keyword evidence="2" id="KW-0520">NAD</keyword>
<sequence length="562" mass="63542">MHEMLDWWLNLNKNLDSQKLSTQEKNRLLYIELSRLHLDPTKWRAWGKQLLENGLDPFPYIYTPGIGTAILAHKEGFDIDSQIPKSIKPLDIIADPQNFDEKKIKEIILQKASKLYRLYQPAKTFDLNKSNPLSDWGVVITNKRRVLGFGEVPDGGEWIVRGKVDCYEMATEGKVSLMIPLAINVESIKKDEKLHDKYISQVLLLLESLGVSFIQFEDFDGESAFRILEWSRQNLHTPVFNDDIEGTAWIILLAKLAAYARYPSLRFKDSLFIFHGGGGAAVGTANFLEKYLLKHYEEHNIPEASSLIHKQFLMTDSAGLLYEGRTVKSKGDKPEFKSFQLPWVLKNPKLLSKINKNGGSVSLKETMEILGPEILGPHGTIFLIGLSTCPDQFTELVIKTARQVLDQHPERKPLPLFIDSCSNPTYKTEILTNQESQKFPSSSPEEKQQIITKAIERIFTAADGRVCLTTGSPMHHPKYMVSQLNNFLGFPAAGLALLNYQLSTINSQLDINRLGESIANTCLKFLIEKEKDRFDQGALCPTSKHLFELTQTAAQEGLAHQI</sequence>
<dbReference type="InterPro" id="IPR012302">
    <property type="entry name" value="Malic_NAD-bd"/>
</dbReference>
<evidence type="ECO:0000256" key="2">
    <source>
        <dbReference type="ARBA" id="ARBA00023027"/>
    </source>
</evidence>
<dbReference type="PRINTS" id="PR00072">
    <property type="entry name" value="MALOXRDTASE"/>
</dbReference>
<dbReference type="GO" id="GO:0046872">
    <property type="term" value="F:metal ion binding"/>
    <property type="evidence" value="ECO:0007669"/>
    <property type="project" value="UniProtKB-KW"/>
</dbReference>
<dbReference type="PANTHER" id="PTHR23406">
    <property type="entry name" value="MALIC ENZYME-RELATED"/>
    <property type="match status" value="1"/>
</dbReference>
<dbReference type="SUPFAM" id="SSF53223">
    <property type="entry name" value="Aminoacid dehydrogenase-like, N-terminal domain"/>
    <property type="match status" value="1"/>
</dbReference>
<proteinExistence type="inferred from homology"/>